<dbReference type="AlphaFoldDB" id="E7RNG5"/>
<dbReference type="InterPro" id="IPR023996">
    <property type="entry name" value="TonB-dep_OMP_SusC/RagA"/>
</dbReference>
<dbReference type="Gene3D" id="2.170.130.10">
    <property type="entry name" value="TonB-dependent receptor, plug domain"/>
    <property type="match status" value="1"/>
</dbReference>
<evidence type="ECO:0000256" key="3">
    <source>
        <dbReference type="ARBA" id="ARBA00022452"/>
    </source>
</evidence>
<evidence type="ECO:0000313" key="13">
    <source>
        <dbReference type="EMBL" id="EFZ38296.1"/>
    </source>
</evidence>
<dbReference type="STRING" id="28134.SAMN05444288_0208"/>
<keyword evidence="6 8" id="KW-0472">Membrane</keyword>
<evidence type="ECO:0000256" key="8">
    <source>
        <dbReference type="PROSITE-ProRule" id="PRU01360"/>
    </source>
</evidence>
<feature type="domain" description="TonB-dependent receptor plug" evidence="12">
    <location>
        <begin position="116"/>
        <end position="238"/>
    </location>
</feature>
<sequence length="1060" mass="116622">MVRKLTMLFVCLFTYFGAVMAQTQVTGTVVSQEDGAPVVGASVQIVGTKTGTATNVDGRFSLLVPQGATKLRISYLGMVPKEVAVAPNLKVVLKPDNQSLNEVVVTALGIKRSEKAIGYSATTVSSDKLTAVRSADVVSSISGQVAGVQVNAAAGDPGASQSIVVRGFTSLSGSNQPLFVVDGVPMDNRSVTSTDGLNTGYDFGNGASAVNPDDVASMTILKGAAATALYGSRAANGVVMITTKSGRRHEKGLGIEYNGGVQWSVVGRLPEMQNDFGMGWNAEKTEIENGSWGPAFDGSQQLYGQIYNNSQKLKSYRAIKNNVRDFFDTGVRYNNSLSLNNANEMGEYFLSLSQTSEDGILPTNADIYDKYTFSFRGTRKVKDLTFGASVNYSSQNNKFSTTGQGLSMINDIYQLPRDISIVELADLADPFNQPGYYFTPYGVTNPYYVLKNYQSTYKAEKIFGKFQLDYEFLKYFKATYRIGLDATNSERHYATPNMKVLFSGTPNDVLGVFNKATGEVNETIARRREINQDFMVNYNQNITKDINLTALIGLNYSERKYHHLYSQVTNLTIPTWYNLSNSADTPTTNTYSTRQRSYGLYGEVDFAWKDMVFITGMARNDWSSTLPKANRSFFYPGVTGSWLFSQLFDESTKSWFSFGKVRLAWGQTGNDADVYMVDPYYSLATANATGWGEVKFPLNGVNAYSVGNVLGSNTLQPEITTEFEVGLNIAFLNNRINLDVDYYNRNSDKQIFQLASDPATGYTYQNMNLGKIRNQGIEALLTVKPIVTKDFDWTTSFNFTKNKSKVISLPESLGGKSSIEGISGGASLYAITGMELGQFLAQVPERDPEGHIVVDANTGLPVAKSSQEVIGSMNNKYTLGISTNLRYKNVSLGFVFDIRQGGLMYSRTKSINYFVGNAIQTTYNQRHTFIVPNSVNASTDASGNVTYVENTTPISQADMDDYWNAGGDQMNSAWLISKSFVKLRNVSLSWDIPRSWLANTFLTSVRLSLFGSNLLCWTPSDNTFIDPETSSFGNDIRGNFGEFSANPSSRKFGFNVQVKF</sequence>
<dbReference type="SUPFAM" id="SSF56935">
    <property type="entry name" value="Porins"/>
    <property type="match status" value="1"/>
</dbReference>
<dbReference type="InterPro" id="IPR012910">
    <property type="entry name" value="Plug_dom"/>
</dbReference>
<dbReference type="InterPro" id="IPR036942">
    <property type="entry name" value="Beta-barrel_TonB_sf"/>
</dbReference>
<dbReference type="FunFam" id="2.170.130.10:FF:000023">
    <property type="entry name" value="SusC/RagA family TonB-linked outer membrane protein"/>
    <property type="match status" value="1"/>
</dbReference>
<dbReference type="eggNOG" id="COG4206">
    <property type="taxonomic scope" value="Bacteria"/>
</dbReference>
<keyword evidence="2 8" id="KW-0813">Transport</keyword>
<name>E7RNG5_9BACT</name>
<evidence type="ECO:0000256" key="1">
    <source>
        <dbReference type="ARBA" id="ARBA00004571"/>
    </source>
</evidence>
<evidence type="ECO:0000256" key="4">
    <source>
        <dbReference type="ARBA" id="ARBA00022692"/>
    </source>
</evidence>
<dbReference type="RefSeq" id="WP_004369383.1">
    <property type="nucleotide sequence ID" value="NZ_GL833119.1"/>
</dbReference>
<comment type="caution">
    <text evidence="13">The sequence shown here is derived from an EMBL/GenBank/DDBJ whole genome shotgun (WGS) entry which is preliminary data.</text>
</comment>
<dbReference type="Gene3D" id="2.60.40.1120">
    <property type="entry name" value="Carboxypeptidase-like, regulatory domain"/>
    <property type="match status" value="1"/>
</dbReference>
<feature type="chain" id="PRO_5003221552" evidence="10">
    <location>
        <begin position="22"/>
        <end position="1060"/>
    </location>
</feature>
<keyword evidence="3 8" id="KW-1134">Transmembrane beta strand</keyword>
<evidence type="ECO:0000256" key="9">
    <source>
        <dbReference type="RuleBase" id="RU003357"/>
    </source>
</evidence>
<evidence type="ECO:0000259" key="12">
    <source>
        <dbReference type="Pfam" id="PF07715"/>
    </source>
</evidence>
<keyword evidence="10" id="KW-0732">Signal</keyword>
<dbReference type="PROSITE" id="PS52016">
    <property type="entry name" value="TONB_DEPENDENT_REC_3"/>
    <property type="match status" value="1"/>
</dbReference>
<evidence type="ECO:0000259" key="11">
    <source>
        <dbReference type="Pfam" id="PF00593"/>
    </source>
</evidence>
<dbReference type="SUPFAM" id="SSF49464">
    <property type="entry name" value="Carboxypeptidase regulatory domain-like"/>
    <property type="match status" value="1"/>
</dbReference>
<feature type="domain" description="TonB-dependent receptor-like beta-barrel" evidence="11">
    <location>
        <begin position="436"/>
        <end position="860"/>
    </location>
</feature>
<feature type="signal peptide" evidence="10">
    <location>
        <begin position="1"/>
        <end position="21"/>
    </location>
</feature>
<comment type="similarity">
    <text evidence="8 9">Belongs to the TonB-dependent receptor family.</text>
</comment>
<dbReference type="NCBIfam" id="TIGR04056">
    <property type="entry name" value="OMP_RagA_SusC"/>
    <property type="match status" value="1"/>
</dbReference>
<dbReference type="InterPro" id="IPR008969">
    <property type="entry name" value="CarboxyPept-like_regulatory"/>
</dbReference>
<dbReference type="EMBL" id="AEPE02000002">
    <property type="protein sequence ID" value="EFZ38296.1"/>
    <property type="molecule type" value="Genomic_DNA"/>
</dbReference>
<dbReference type="Proteomes" id="UP000005580">
    <property type="component" value="Unassembled WGS sequence"/>
</dbReference>
<evidence type="ECO:0000256" key="10">
    <source>
        <dbReference type="SAM" id="SignalP"/>
    </source>
</evidence>
<reference evidence="13" key="1">
    <citation type="submission" date="2011-01" db="EMBL/GenBank/DDBJ databases">
        <authorList>
            <person name="Muzny D."/>
            <person name="Qin X."/>
            <person name="Buhay C."/>
            <person name="Dugan-Rocha S."/>
            <person name="Ding Y."/>
            <person name="Chen G."/>
            <person name="Hawes A."/>
            <person name="Holder M."/>
            <person name="Jhangiani S."/>
            <person name="Johnson A."/>
            <person name="Khan Z."/>
            <person name="Li Z."/>
            <person name="Liu W."/>
            <person name="Liu X."/>
            <person name="Perez L."/>
            <person name="Shen H."/>
            <person name="Wang Q."/>
            <person name="Watt J."/>
            <person name="Xi L."/>
            <person name="Xin Y."/>
            <person name="Zhou J."/>
            <person name="Deng J."/>
            <person name="Jiang H."/>
            <person name="Liu Y."/>
            <person name="Qu J."/>
            <person name="Song X.-Z."/>
            <person name="Zhang L."/>
            <person name="Villasana D."/>
            <person name="Johnson A."/>
            <person name="Liu J."/>
            <person name="Liyanage D."/>
            <person name="Lorensuhewa L."/>
            <person name="Robinson T."/>
            <person name="Song A."/>
            <person name="Song B.-B."/>
            <person name="Dinh H."/>
            <person name="Thornton R."/>
            <person name="Coyle M."/>
            <person name="Francisco L."/>
            <person name="Jackson L."/>
            <person name="Javaid M."/>
            <person name="Korchina V."/>
            <person name="Kovar C."/>
            <person name="Mata R."/>
            <person name="Mathew T."/>
            <person name="Ngo R."/>
            <person name="Nguyen L."/>
            <person name="Nguyen N."/>
            <person name="Okwuonu G."/>
            <person name="Ongeri F."/>
            <person name="Pham C."/>
            <person name="Simmons D."/>
            <person name="Wilczek-Boney K."/>
            <person name="Hale W."/>
            <person name="Jakkamsetti A."/>
            <person name="Pham P."/>
            <person name="Ruth R."/>
            <person name="San Lucas F."/>
            <person name="Warren J."/>
            <person name="Zhang J."/>
            <person name="Zhao Z."/>
            <person name="Zhou C."/>
            <person name="Zhu D."/>
            <person name="Lee S."/>
            <person name="Bess C."/>
            <person name="Blankenburg K."/>
            <person name="Forbes L."/>
            <person name="Fu Q."/>
            <person name="Gubbala S."/>
            <person name="Hirani K."/>
            <person name="Jayaseelan J.C."/>
            <person name="Lara F."/>
            <person name="Munidasa M."/>
            <person name="Palculict T."/>
            <person name="Patil S."/>
            <person name="Pu L.-L."/>
            <person name="Saada N."/>
            <person name="Tang L."/>
            <person name="Weissenberger G."/>
            <person name="Zhu Y."/>
            <person name="Hemphill L."/>
            <person name="Shang Y."/>
            <person name="Youmans B."/>
            <person name="Ayvaz T."/>
            <person name="Ross M."/>
            <person name="Santibanez J."/>
            <person name="Aqrawi P."/>
            <person name="Gross S."/>
            <person name="Joshi V."/>
            <person name="Fowler G."/>
            <person name="Nazareth L."/>
            <person name="Reid J."/>
            <person name="Worley K."/>
            <person name="Petrosino J."/>
            <person name="Highlander S."/>
            <person name="Gibbs R."/>
        </authorList>
    </citation>
    <scope>NUCLEOTIDE SEQUENCE [LARGE SCALE GENOMIC DNA]</scope>
    <source>
        <strain evidence="13">ATCC 33269</strain>
    </source>
</reference>
<keyword evidence="14" id="KW-1185">Reference proteome</keyword>
<dbReference type="InterPro" id="IPR037066">
    <property type="entry name" value="Plug_dom_sf"/>
</dbReference>
<evidence type="ECO:0000256" key="7">
    <source>
        <dbReference type="ARBA" id="ARBA00023237"/>
    </source>
</evidence>
<evidence type="ECO:0000256" key="2">
    <source>
        <dbReference type="ARBA" id="ARBA00022448"/>
    </source>
</evidence>
<keyword evidence="4 8" id="KW-0812">Transmembrane</keyword>
<dbReference type="HOGENOM" id="CLU_004317_2_1_10"/>
<keyword evidence="5 9" id="KW-0798">TonB box</keyword>
<dbReference type="InterPro" id="IPR023997">
    <property type="entry name" value="TonB-dep_OMP_SusC/RagA_CS"/>
</dbReference>
<evidence type="ECO:0000313" key="14">
    <source>
        <dbReference type="Proteomes" id="UP000005580"/>
    </source>
</evidence>
<accession>E7RNG5</accession>
<evidence type="ECO:0000256" key="5">
    <source>
        <dbReference type="ARBA" id="ARBA00023077"/>
    </source>
</evidence>
<gene>
    <name evidence="13" type="ORF">HMPREF0663_10665</name>
</gene>
<protein>
    <submittedName>
        <fullName evidence="13">TonB-linked outer membrane protein, SusC/RagA family</fullName>
    </submittedName>
</protein>
<comment type="subcellular location">
    <subcellularLocation>
        <location evidence="1 8">Cell outer membrane</location>
        <topology evidence="1 8">Multi-pass membrane protein</topology>
    </subcellularLocation>
</comment>
<dbReference type="NCBIfam" id="TIGR04057">
    <property type="entry name" value="SusC_RagA_signa"/>
    <property type="match status" value="1"/>
</dbReference>
<dbReference type="Pfam" id="PF07715">
    <property type="entry name" value="Plug"/>
    <property type="match status" value="1"/>
</dbReference>
<keyword evidence="7 8" id="KW-0998">Cell outer membrane</keyword>
<dbReference type="GO" id="GO:0009279">
    <property type="term" value="C:cell outer membrane"/>
    <property type="evidence" value="ECO:0007669"/>
    <property type="project" value="UniProtKB-SubCell"/>
</dbReference>
<dbReference type="InterPro" id="IPR000531">
    <property type="entry name" value="Beta-barrel_TonB"/>
</dbReference>
<dbReference type="Pfam" id="PF13715">
    <property type="entry name" value="CarbopepD_reg_2"/>
    <property type="match status" value="1"/>
</dbReference>
<dbReference type="Pfam" id="PF00593">
    <property type="entry name" value="TonB_dep_Rec_b-barrel"/>
    <property type="match status" value="1"/>
</dbReference>
<organism evidence="13 14">
    <name type="scientific">Hoylesella oralis ATCC 33269</name>
    <dbReference type="NCBI Taxonomy" id="873533"/>
    <lineage>
        <taxon>Bacteria</taxon>
        <taxon>Pseudomonadati</taxon>
        <taxon>Bacteroidota</taxon>
        <taxon>Bacteroidia</taxon>
        <taxon>Bacteroidales</taxon>
        <taxon>Prevotellaceae</taxon>
        <taxon>Hoylesella</taxon>
    </lineage>
</organism>
<dbReference type="Gene3D" id="2.40.170.20">
    <property type="entry name" value="TonB-dependent receptor, beta-barrel domain"/>
    <property type="match status" value="1"/>
</dbReference>
<proteinExistence type="inferred from homology"/>
<dbReference type="InterPro" id="IPR039426">
    <property type="entry name" value="TonB-dep_rcpt-like"/>
</dbReference>
<evidence type="ECO:0000256" key="6">
    <source>
        <dbReference type="ARBA" id="ARBA00023136"/>
    </source>
</evidence>